<sequence>MFNRGKTSLPFVFLVPPLVVMAVLGFVPTVAAINLALKNRVLRYPDSEYVWFRNFVRLTADRRFINSIEVSAIWEIVTVLGAVAIGVAIAIYLFENVHGRLRNAIGVLLITPVLLPRVSAAFIWKFMYSPLTGILSWLLGLFGMTNTAFLSDPGLALYAVALVDVWQWGLFFSVVVLKLLETLPPEPLEAARLDYAKTWQVYAYIALPMLKAPIMSLVFIKMVESLRSFDLIYVMTKGGPGVATETLDMYAYSQGIGLSGKVSYASSMAVLMMLATTVIFTFIWKRVNKWED</sequence>
<feature type="domain" description="ABC transmembrane type-1" evidence="8">
    <location>
        <begin position="68"/>
        <end position="283"/>
    </location>
</feature>
<dbReference type="AlphaFoldDB" id="A0A1H4FC32"/>
<dbReference type="OrthoDB" id="8578268at2"/>
<dbReference type="Gene3D" id="1.10.3720.10">
    <property type="entry name" value="MetI-like"/>
    <property type="match status" value="1"/>
</dbReference>
<evidence type="ECO:0000256" key="4">
    <source>
        <dbReference type="ARBA" id="ARBA00022692"/>
    </source>
</evidence>
<feature type="transmembrane region" description="Helical" evidence="7">
    <location>
        <begin position="12"/>
        <end position="37"/>
    </location>
</feature>
<feature type="transmembrane region" description="Helical" evidence="7">
    <location>
        <begin position="105"/>
        <end position="124"/>
    </location>
</feature>
<dbReference type="EMBL" id="FNRQ01000004">
    <property type="protein sequence ID" value="SEA94288.1"/>
    <property type="molecule type" value="Genomic_DNA"/>
</dbReference>
<evidence type="ECO:0000313" key="9">
    <source>
        <dbReference type="EMBL" id="SEA94288.1"/>
    </source>
</evidence>
<feature type="transmembrane region" description="Helical" evidence="7">
    <location>
        <begin position="201"/>
        <end position="220"/>
    </location>
</feature>
<evidence type="ECO:0000313" key="10">
    <source>
        <dbReference type="Proteomes" id="UP000198638"/>
    </source>
</evidence>
<dbReference type="GO" id="GO:0055085">
    <property type="term" value="P:transmembrane transport"/>
    <property type="evidence" value="ECO:0007669"/>
    <property type="project" value="InterPro"/>
</dbReference>
<keyword evidence="10" id="KW-1185">Reference proteome</keyword>
<feature type="transmembrane region" description="Helical" evidence="7">
    <location>
        <begin position="72"/>
        <end position="93"/>
    </location>
</feature>
<keyword evidence="4 7" id="KW-0812">Transmembrane</keyword>
<dbReference type="CDD" id="cd06261">
    <property type="entry name" value="TM_PBP2"/>
    <property type="match status" value="1"/>
</dbReference>
<comment type="similarity">
    <text evidence="7">Belongs to the binding-protein-dependent transport system permease family.</text>
</comment>
<dbReference type="STRING" id="83784.SAMN05192564_104226"/>
<reference evidence="10" key="1">
    <citation type="submission" date="2016-10" db="EMBL/GenBank/DDBJ databases">
        <authorList>
            <person name="Varghese N."/>
            <person name="Submissions S."/>
        </authorList>
    </citation>
    <scope>NUCLEOTIDE SEQUENCE [LARGE SCALE GENOMIC DNA]</scope>
    <source>
        <strain evidence="10">LMG 24000</strain>
    </source>
</reference>
<keyword evidence="3" id="KW-1003">Cell membrane</keyword>
<dbReference type="SUPFAM" id="SSF161098">
    <property type="entry name" value="MetI-like"/>
    <property type="match status" value="1"/>
</dbReference>
<organism evidence="9 10">
    <name type="scientific">Paraburkholderia sartisoli</name>
    <dbReference type="NCBI Taxonomy" id="83784"/>
    <lineage>
        <taxon>Bacteria</taxon>
        <taxon>Pseudomonadati</taxon>
        <taxon>Pseudomonadota</taxon>
        <taxon>Betaproteobacteria</taxon>
        <taxon>Burkholderiales</taxon>
        <taxon>Burkholderiaceae</taxon>
        <taxon>Paraburkholderia</taxon>
    </lineage>
</organism>
<feature type="transmembrane region" description="Helical" evidence="7">
    <location>
        <begin position="131"/>
        <end position="149"/>
    </location>
</feature>
<dbReference type="PANTHER" id="PTHR43005:SF1">
    <property type="entry name" value="SPERMIDINE_PUTRESCINE TRANSPORT SYSTEM PERMEASE PROTEIN"/>
    <property type="match status" value="1"/>
</dbReference>
<proteinExistence type="inferred from homology"/>
<evidence type="ECO:0000256" key="1">
    <source>
        <dbReference type="ARBA" id="ARBA00004651"/>
    </source>
</evidence>
<feature type="transmembrane region" description="Helical" evidence="7">
    <location>
        <begin position="262"/>
        <end position="284"/>
    </location>
</feature>
<keyword evidence="2 7" id="KW-0813">Transport</keyword>
<protein>
    <submittedName>
        <fullName evidence="9">Carbohydrate ABC transporter membrane protein 1, CUT1 family</fullName>
    </submittedName>
</protein>
<keyword evidence="6 7" id="KW-0472">Membrane</keyword>
<dbReference type="PROSITE" id="PS50928">
    <property type="entry name" value="ABC_TM1"/>
    <property type="match status" value="1"/>
</dbReference>
<accession>A0A1H4FC32</accession>
<evidence type="ECO:0000256" key="7">
    <source>
        <dbReference type="RuleBase" id="RU363032"/>
    </source>
</evidence>
<keyword evidence="5 7" id="KW-1133">Transmembrane helix</keyword>
<dbReference type="GO" id="GO:0005886">
    <property type="term" value="C:plasma membrane"/>
    <property type="evidence" value="ECO:0007669"/>
    <property type="project" value="UniProtKB-SubCell"/>
</dbReference>
<evidence type="ECO:0000256" key="3">
    <source>
        <dbReference type="ARBA" id="ARBA00022475"/>
    </source>
</evidence>
<dbReference type="InterPro" id="IPR000515">
    <property type="entry name" value="MetI-like"/>
</dbReference>
<evidence type="ECO:0000259" key="8">
    <source>
        <dbReference type="PROSITE" id="PS50928"/>
    </source>
</evidence>
<dbReference type="Pfam" id="PF00528">
    <property type="entry name" value="BPD_transp_1"/>
    <property type="match status" value="1"/>
</dbReference>
<feature type="transmembrane region" description="Helical" evidence="7">
    <location>
        <begin position="155"/>
        <end position="180"/>
    </location>
</feature>
<gene>
    <name evidence="9" type="ORF">SAMN05192564_104226</name>
</gene>
<evidence type="ECO:0000256" key="6">
    <source>
        <dbReference type="ARBA" id="ARBA00023136"/>
    </source>
</evidence>
<evidence type="ECO:0000256" key="5">
    <source>
        <dbReference type="ARBA" id="ARBA00022989"/>
    </source>
</evidence>
<name>A0A1H4FC32_9BURK</name>
<dbReference type="RefSeq" id="WP_090534328.1">
    <property type="nucleotide sequence ID" value="NZ_FNRQ01000004.1"/>
</dbReference>
<evidence type="ECO:0000256" key="2">
    <source>
        <dbReference type="ARBA" id="ARBA00022448"/>
    </source>
</evidence>
<dbReference type="Proteomes" id="UP000198638">
    <property type="component" value="Unassembled WGS sequence"/>
</dbReference>
<dbReference type="PANTHER" id="PTHR43005">
    <property type="entry name" value="BLR7065 PROTEIN"/>
    <property type="match status" value="1"/>
</dbReference>
<comment type="subcellular location">
    <subcellularLocation>
        <location evidence="1 7">Cell membrane</location>
        <topology evidence="1 7">Multi-pass membrane protein</topology>
    </subcellularLocation>
</comment>
<dbReference type="InterPro" id="IPR035906">
    <property type="entry name" value="MetI-like_sf"/>
</dbReference>